<accession>A0A8S3A2N0</accession>
<proteinExistence type="predicted"/>
<evidence type="ECO:0000313" key="1">
    <source>
        <dbReference type="EMBL" id="CAF4684167.1"/>
    </source>
</evidence>
<dbReference type="OrthoDB" id="1597724at2759"/>
<dbReference type="Proteomes" id="UP000681722">
    <property type="component" value="Unassembled WGS sequence"/>
</dbReference>
<organism evidence="1 2">
    <name type="scientific">Didymodactylos carnosus</name>
    <dbReference type="NCBI Taxonomy" id="1234261"/>
    <lineage>
        <taxon>Eukaryota</taxon>
        <taxon>Metazoa</taxon>
        <taxon>Spiralia</taxon>
        <taxon>Gnathifera</taxon>
        <taxon>Rotifera</taxon>
        <taxon>Eurotatoria</taxon>
        <taxon>Bdelloidea</taxon>
        <taxon>Philodinida</taxon>
        <taxon>Philodinidae</taxon>
        <taxon>Didymodactylos</taxon>
    </lineage>
</organism>
<evidence type="ECO:0000313" key="2">
    <source>
        <dbReference type="Proteomes" id="UP000681722"/>
    </source>
</evidence>
<reference evidence="1" key="1">
    <citation type="submission" date="2021-02" db="EMBL/GenBank/DDBJ databases">
        <authorList>
            <person name="Nowell W R."/>
        </authorList>
    </citation>
    <scope>NUCLEOTIDE SEQUENCE</scope>
</reference>
<name>A0A8S3A2N0_9BILA</name>
<comment type="caution">
    <text evidence="1">The sequence shown here is derived from an EMBL/GenBank/DDBJ whole genome shotgun (WGS) entry which is preliminary data.</text>
</comment>
<sequence>TINNEYNLDLIRSIQLYASCQIIYVTKDDLPLTNNDDFVSLIMNYSLETCKIPTIIVIFDQNYDNESSSSKQLINEFQNYYANKTQWSHIYWTTSPIFNSSLTNQNLNTFKIKRRANRLIPTFLNIYLL</sequence>
<feature type="non-terminal residue" evidence="1">
    <location>
        <position position="1"/>
    </location>
</feature>
<feature type="non-terminal residue" evidence="1">
    <location>
        <position position="129"/>
    </location>
</feature>
<dbReference type="EMBL" id="CAJOBC010155312">
    <property type="protein sequence ID" value="CAF4684167.1"/>
    <property type="molecule type" value="Genomic_DNA"/>
</dbReference>
<gene>
    <name evidence="1" type="ORF">SRO942_LOCUS51125</name>
</gene>
<dbReference type="AlphaFoldDB" id="A0A8S3A2N0"/>
<protein>
    <submittedName>
        <fullName evidence="1">Uncharacterized protein</fullName>
    </submittedName>
</protein>